<dbReference type="NCBIfam" id="TIGR02713">
    <property type="entry name" value="allophanate_hyd"/>
    <property type="match status" value="1"/>
</dbReference>
<dbReference type="Gene3D" id="1.20.58.1700">
    <property type="match status" value="1"/>
</dbReference>
<protein>
    <submittedName>
        <fullName evidence="3">Allophanate hydrolase</fullName>
        <ecNumber evidence="3">3.5.1.54</ecNumber>
    </submittedName>
</protein>
<evidence type="ECO:0000313" key="4">
    <source>
        <dbReference type="Proteomes" id="UP000269438"/>
    </source>
</evidence>
<dbReference type="Pfam" id="PF01425">
    <property type="entry name" value="Amidase"/>
    <property type="match status" value="1"/>
</dbReference>
<dbReference type="InterPro" id="IPR053844">
    <property type="entry name" value="AH_C"/>
</dbReference>
<dbReference type="OrthoDB" id="182039at2"/>
<dbReference type="Gene3D" id="3.90.1300.10">
    <property type="entry name" value="Amidase signature (AS) domain"/>
    <property type="match status" value="1"/>
</dbReference>
<dbReference type="RefSeq" id="WP_121687397.1">
    <property type="nucleotide sequence ID" value="NZ_RCUY01000002.1"/>
</dbReference>
<dbReference type="InterPro" id="IPR023631">
    <property type="entry name" value="Amidase_dom"/>
</dbReference>
<dbReference type="Gene3D" id="3.10.490.10">
    <property type="entry name" value="Gamma-glutamyl cyclotransferase-like"/>
    <property type="match status" value="1"/>
</dbReference>
<evidence type="ECO:0000313" key="3">
    <source>
        <dbReference type="EMBL" id="RLP83735.1"/>
    </source>
</evidence>
<sequence length="567" mass="58538">MSFFTPTQRIRRAYARIAEVDRPEVWISLRAEAEVLAEAAGIEERLSAGERLPLAGLVAAVKDNIDVAGLPTTAGSASYRYDPMADATAVERLRAAGAIVIGKTNLDQFATGLVGTRSPYGAVRNAWDPTRISGGSSSGSAVAVALGIVDLALGTDTAGSGRVPAALNGIIGIKPTRGLIPATGVVPACRTLDCVTVFARDLGLGSTTARLLAGDDGLDPLARSAAEVVASAAGSRLSATPRVAIPTAEHLDGMAAGWREAFGDAVARLASTGVEIVEVNIAPLLEAAALLYEGAFVAERFAAVGEHIEQNRDLIGTDLDPSVAAIVLGGAHKTAVELFRDRERLDTLGSRARALLTGTDALLTPTTTWHPTLAELVEDPIGGNSRMGRFTNFANLLDMSALAIPAGAVDGRPFGVMLTAPAFHDLALRELAERFAAPTVELVVVGAHLSGQPLNHQLIAAGGSLIEPVSTAPDYTLFALPTTPPKPGLVRVAEGGAAIAGELWRLPAAGFATFVAALPTPMSIGRVRLSDGREVPGFLCESLATQGAPEITGFGGWIAWLTRGSAA</sequence>
<dbReference type="Proteomes" id="UP000269438">
    <property type="component" value="Unassembled WGS sequence"/>
</dbReference>
<dbReference type="InterPro" id="IPR000120">
    <property type="entry name" value="Amidase"/>
</dbReference>
<dbReference type="EC" id="3.5.1.54" evidence="3"/>
<dbReference type="SUPFAM" id="SSF75304">
    <property type="entry name" value="Amidase signature (AS) enzymes"/>
    <property type="match status" value="1"/>
</dbReference>
<keyword evidence="4" id="KW-1185">Reference proteome</keyword>
<dbReference type="GO" id="GO:0004039">
    <property type="term" value="F:allophanate hydrolase activity"/>
    <property type="evidence" value="ECO:0007669"/>
    <property type="project" value="UniProtKB-EC"/>
</dbReference>
<accession>A0A3L7AUN2</accession>
<dbReference type="Pfam" id="PF21986">
    <property type="entry name" value="AH_C"/>
    <property type="match status" value="1"/>
</dbReference>
<reference evidence="3 4" key="1">
    <citation type="submission" date="2018-10" db="EMBL/GenBank/DDBJ databases">
        <authorList>
            <person name="Li J."/>
        </authorList>
    </citation>
    <scope>NUCLEOTIDE SEQUENCE [LARGE SCALE GENOMIC DNA]</scope>
    <source>
        <strain evidence="3 4">JCM 11654</strain>
    </source>
</reference>
<keyword evidence="3" id="KW-0378">Hydrolase</keyword>
<dbReference type="InterPro" id="IPR014085">
    <property type="entry name" value="Allophanate_hydrolase"/>
</dbReference>
<dbReference type="AlphaFoldDB" id="A0A3L7AUN2"/>
<feature type="domain" description="Allophanate hydrolase C-terminal" evidence="2">
    <location>
        <begin position="440"/>
        <end position="561"/>
    </location>
</feature>
<feature type="domain" description="Amidase" evidence="1">
    <location>
        <begin position="10"/>
        <end position="426"/>
    </location>
</feature>
<evidence type="ECO:0000259" key="1">
    <source>
        <dbReference type="Pfam" id="PF01425"/>
    </source>
</evidence>
<dbReference type="PANTHER" id="PTHR11895">
    <property type="entry name" value="TRANSAMIDASE"/>
    <property type="match status" value="1"/>
</dbReference>
<dbReference type="EMBL" id="RCUY01000002">
    <property type="protein sequence ID" value="RLP83735.1"/>
    <property type="molecule type" value="Genomic_DNA"/>
</dbReference>
<organism evidence="3 4">
    <name type="scientific">Mycetocola lacteus</name>
    <dbReference type="NCBI Taxonomy" id="76637"/>
    <lineage>
        <taxon>Bacteria</taxon>
        <taxon>Bacillati</taxon>
        <taxon>Actinomycetota</taxon>
        <taxon>Actinomycetes</taxon>
        <taxon>Micrococcales</taxon>
        <taxon>Microbacteriaceae</taxon>
        <taxon>Mycetocola</taxon>
    </lineage>
</organism>
<name>A0A3L7AUN2_9MICO</name>
<gene>
    <name evidence="3" type="primary">atzF</name>
    <name evidence="3" type="ORF">D9V34_02695</name>
</gene>
<proteinExistence type="predicted"/>
<comment type="caution">
    <text evidence="3">The sequence shown here is derived from an EMBL/GenBank/DDBJ whole genome shotgun (WGS) entry which is preliminary data.</text>
</comment>
<dbReference type="NCBIfam" id="NF006043">
    <property type="entry name" value="PRK08186.1"/>
    <property type="match status" value="1"/>
</dbReference>
<dbReference type="InterPro" id="IPR036928">
    <property type="entry name" value="AS_sf"/>
</dbReference>
<evidence type="ECO:0000259" key="2">
    <source>
        <dbReference type="Pfam" id="PF21986"/>
    </source>
</evidence>
<dbReference type="PANTHER" id="PTHR11895:SF169">
    <property type="entry name" value="GLUTAMYL-TRNA(GLN) AMIDOTRANSFERASE"/>
    <property type="match status" value="1"/>
</dbReference>